<dbReference type="CDD" id="cd01029">
    <property type="entry name" value="TOPRIM_primases"/>
    <property type="match status" value="1"/>
</dbReference>
<evidence type="ECO:0000313" key="3">
    <source>
        <dbReference type="EMBL" id="AMD88847.1"/>
    </source>
</evidence>
<evidence type="ECO:0000259" key="2">
    <source>
        <dbReference type="SMART" id="SM00778"/>
    </source>
</evidence>
<feature type="region of interest" description="Disordered" evidence="1">
    <location>
        <begin position="85"/>
        <end position="110"/>
    </location>
</feature>
<dbReference type="Pfam" id="PF08273">
    <property type="entry name" value="Zn_Ribbon_Prim"/>
    <property type="match status" value="1"/>
</dbReference>
<proteinExistence type="predicted"/>
<dbReference type="EMBL" id="CP014229">
    <property type="protein sequence ID" value="AMD88847.1"/>
    <property type="molecule type" value="Genomic_DNA"/>
</dbReference>
<dbReference type="RefSeq" id="WP_062251338.1">
    <property type="nucleotide sequence ID" value="NZ_CP014229.1"/>
</dbReference>
<dbReference type="InterPro" id="IPR034154">
    <property type="entry name" value="TOPRIM_DnaG/twinkle"/>
</dbReference>
<dbReference type="STRING" id="44742.AXF13_01220"/>
<dbReference type="InterPro" id="IPR036977">
    <property type="entry name" value="DNA_primase_Znf_CHC2"/>
</dbReference>
<feature type="region of interest" description="Disordered" evidence="1">
    <location>
        <begin position="352"/>
        <end position="377"/>
    </location>
</feature>
<keyword evidence="4" id="KW-1185">Reference proteome</keyword>
<dbReference type="GO" id="GO:0006260">
    <property type="term" value="P:DNA replication"/>
    <property type="evidence" value="ECO:0007669"/>
    <property type="project" value="InterPro"/>
</dbReference>
<protein>
    <recommendedName>
        <fullName evidence="2">DNA primase/helicase Gp4 N-terminal Bacteriophage T7-like domain-containing protein</fullName>
    </recommendedName>
</protein>
<feature type="domain" description="DNA primase/helicase Gp4 N-terminal Bacteriophage T7-like" evidence="2">
    <location>
        <begin position="21"/>
        <end position="59"/>
    </location>
</feature>
<dbReference type="AlphaFoldDB" id="A0A0X8JHQ3"/>
<dbReference type="GO" id="GO:0008270">
    <property type="term" value="F:zinc ion binding"/>
    <property type="evidence" value="ECO:0007669"/>
    <property type="project" value="InterPro"/>
</dbReference>
<gene>
    <name evidence="3" type="ORF">AXF13_01220</name>
</gene>
<dbReference type="SMART" id="SM00778">
    <property type="entry name" value="Prim_Zn_Ribbon"/>
    <property type="match status" value="1"/>
</dbReference>
<accession>A0A0X8JHQ3</accession>
<organism evidence="3 4">
    <name type="scientific">Desulfovibrio fairfieldensis</name>
    <dbReference type="NCBI Taxonomy" id="44742"/>
    <lineage>
        <taxon>Bacteria</taxon>
        <taxon>Pseudomonadati</taxon>
        <taxon>Thermodesulfobacteriota</taxon>
        <taxon>Desulfovibrionia</taxon>
        <taxon>Desulfovibrionales</taxon>
        <taxon>Desulfovibrionaceae</taxon>
        <taxon>Desulfovibrio</taxon>
    </lineage>
</organism>
<dbReference type="GO" id="GO:0003677">
    <property type="term" value="F:DNA binding"/>
    <property type="evidence" value="ECO:0007669"/>
    <property type="project" value="InterPro"/>
</dbReference>
<dbReference type="Gene3D" id="3.90.580.10">
    <property type="entry name" value="Zinc finger, CHC2-type domain"/>
    <property type="match status" value="1"/>
</dbReference>
<dbReference type="SUPFAM" id="SSF56731">
    <property type="entry name" value="DNA primase core"/>
    <property type="match status" value="1"/>
</dbReference>
<sequence length="377" mass="40776">MSNILDFLSCQEAFKAKGPHEWAGPCPDCGGRDRFLVWPDRPRGGAFLCRGCGAKGDGIQFLRQFYGMSYPDACRALSLTPRDSHASYPAKPNPRHTPGTARPVTVPMPKPAQLPPVPWMERAAVFLVNCQRGLETDAETVLAVTGRYLTPDTARACGLGWNPRDRYEPRAAWNLPTQQGRDKLLLPRGLVIATRRRAGIMALTVRCPDDRPEGRPKYWQVAGSSNVPFVAGRAGLPVLLVESSLDAALVHQESGDLCAAVALMGDLKGADTATDAFVRAAPLVIACPDNDAGGRIAWQRWKQAFPSAVCCPAVSAKDPTEMHAAALRLEAVPTVREWVTSVLSLAENSRLDGRKNVENEQDDTPSISTSNSAQEAA</sequence>
<evidence type="ECO:0000313" key="4">
    <source>
        <dbReference type="Proteomes" id="UP000069241"/>
    </source>
</evidence>
<dbReference type="InterPro" id="IPR013237">
    <property type="entry name" value="Phage_T7_Gp4_N"/>
</dbReference>
<evidence type="ECO:0000256" key="1">
    <source>
        <dbReference type="SAM" id="MobiDB-lite"/>
    </source>
</evidence>
<dbReference type="GO" id="GO:0004386">
    <property type="term" value="F:helicase activity"/>
    <property type="evidence" value="ECO:0007669"/>
    <property type="project" value="InterPro"/>
</dbReference>
<dbReference type="SUPFAM" id="SSF57783">
    <property type="entry name" value="Zinc beta-ribbon"/>
    <property type="match status" value="1"/>
</dbReference>
<dbReference type="KEGG" id="dfi:AXF13_01220"/>
<feature type="compositionally biased region" description="Polar residues" evidence="1">
    <location>
        <begin position="364"/>
        <end position="377"/>
    </location>
</feature>
<dbReference type="Proteomes" id="UP000069241">
    <property type="component" value="Chromosome"/>
</dbReference>
<name>A0A0X8JHQ3_9BACT</name>
<reference evidence="4" key="1">
    <citation type="submission" date="2016-02" db="EMBL/GenBank/DDBJ databases">
        <authorList>
            <person name="Holder M.E."/>
            <person name="Ajami N.J."/>
            <person name="Petrosino J.F."/>
        </authorList>
    </citation>
    <scope>NUCLEOTIDE SEQUENCE [LARGE SCALE GENOMIC DNA]</scope>
    <source>
        <strain evidence="4">CCUG 45958</strain>
    </source>
</reference>